<evidence type="ECO:0000256" key="3">
    <source>
        <dbReference type="ARBA" id="ARBA00004240"/>
    </source>
</evidence>
<evidence type="ECO:0000259" key="13">
    <source>
        <dbReference type="Pfam" id="PF05057"/>
    </source>
</evidence>
<evidence type="ECO:0000313" key="15">
    <source>
        <dbReference type="Proteomes" id="UP001172102"/>
    </source>
</evidence>
<dbReference type="EMBL" id="JAUKUA010000006">
    <property type="protein sequence ID" value="KAK0707470.1"/>
    <property type="molecule type" value="Genomic_DNA"/>
</dbReference>
<dbReference type="SUPFAM" id="SSF53474">
    <property type="entry name" value="alpha/beta-Hydrolases"/>
    <property type="match status" value="1"/>
</dbReference>
<feature type="region of interest" description="Disordered" evidence="11">
    <location>
        <begin position="1211"/>
        <end position="1239"/>
    </location>
</feature>
<dbReference type="GO" id="GO:0005783">
    <property type="term" value="C:endoplasmic reticulum"/>
    <property type="evidence" value="ECO:0007669"/>
    <property type="project" value="UniProtKB-SubCell"/>
</dbReference>
<dbReference type="InterPro" id="IPR002523">
    <property type="entry name" value="MgTranspt_CorA/ZnTranspt_ZntB"/>
</dbReference>
<keyword evidence="6" id="KW-0256">Endoplasmic reticulum</keyword>
<keyword evidence="7 12" id="KW-1133">Transmembrane helix</keyword>
<dbReference type="InterPro" id="IPR052374">
    <property type="entry name" value="SERAC1"/>
</dbReference>
<dbReference type="Pfam" id="PF05057">
    <property type="entry name" value="DUF676"/>
    <property type="match status" value="1"/>
</dbReference>
<protein>
    <recommendedName>
        <fullName evidence="13">DUF676 domain-containing protein</fullName>
    </recommendedName>
</protein>
<dbReference type="GO" id="GO:0016020">
    <property type="term" value="C:membrane"/>
    <property type="evidence" value="ECO:0007669"/>
    <property type="project" value="UniProtKB-SubCell"/>
</dbReference>
<feature type="compositionally biased region" description="Basic and acidic residues" evidence="11">
    <location>
        <begin position="998"/>
        <end position="1009"/>
    </location>
</feature>
<evidence type="ECO:0000256" key="8">
    <source>
        <dbReference type="ARBA" id="ARBA00023128"/>
    </source>
</evidence>
<comment type="subcellular location">
    <subcellularLocation>
        <location evidence="3">Endoplasmic reticulum</location>
    </subcellularLocation>
    <subcellularLocation>
        <location evidence="1">Membrane</location>
        <topology evidence="1">Multi-pass membrane protein</topology>
    </subcellularLocation>
    <subcellularLocation>
        <location evidence="2">Mitochondrion</location>
    </subcellularLocation>
</comment>
<dbReference type="SUPFAM" id="SSF144083">
    <property type="entry name" value="Magnesium transport protein CorA, transmembrane region"/>
    <property type="match status" value="1"/>
</dbReference>
<feature type="coiled-coil region" evidence="10">
    <location>
        <begin position="1068"/>
        <end position="1099"/>
    </location>
</feature>
<dbReference type="Gene3D" id="1.20.58.340">
    <property type="entry name" value="Magnesium transport protein CorA, transmembrane region"/>
    <property type="match status" value="1"/>
</dbReference>
<dbReference type="Proteomes" id="UP001172102">
    <property type="component" value="Unassembled WGS sequence"/>
</dbReference>
<evidence type="ECO:0000256" key="10">
    <source>
        <dbReference type="SAM" id="Coils"/>
    </source>
</evidence>
<sequence>MDKADITAVERPQAEGSDDSRPQPLGQTSQTDTADGGTGKGLGARSMEAEREVTRESLASSISQAEWAPGFAHIDGEIDGTGYNETGVDIIAVPCPGADPVQTWTYDPLPDDYFGSPATNDPIYLSAVAMLAADTPLSPAITHGLPKAGHMWVRQGIRQKASTARVLLYRHRPLSEETNLEGLARDLLDQVQQHRQGTRPSRPLFFVAHSIGGLVVKRALLLATQLHEYREIKYNCHGVVFFATPHRGSSYMSMKNLKNSIQKLLRLQRPLPKSLTDEVRVGNPSLLRLQDQFVDIASELRVWTFYETIDSPLSGSSAGLAMEVQFGAPLVSIKSALLDLRHEDVFSVDSDHAHLASFGLNNAGTMATFLEDFAAAIIKADKLSKYIHTPLKLKEHVKVEVIGFYEDPDRDIESTIRLYATRYHLGEFLEKGPERCLAERLSRVTGRRQGSSHQNVNSTLGSSSRRAPGGSGGIDVWNNVQKLFKTSTTSDPEATQGSTGVGSPDIIITSSSARPSISLHGRPTPIPARVVEGHGHSSSEPTLPTADTRPSSSDSSSSSGASTASEPAMQLSVIDVADFPKAESREPVLTAKQLEERFQQARYVIRDPAAGFSRPDPNLRKFMWIHTPFTNPVWVKNIFDKLSETQNYNFSRLFNKENWVSKHIQSSHSQAQPSYVKPGCNLFTADAPTSPWPQSPASGRPVPGTSPSCLSLYLPYLHFDTYQSIVRRRNLIERRLAHGRATPVPQKIADLESLELRVIWEYIGYDPPLNCRRTLDQFGYPSLQDTNARDDDQMLYKLTKQAPLPLWSRAPLYKAGSASRRSLNSKAYLTEKEEKCDSSSDLDTEYEEETDLRDGNLLMIDQLWLWAIDTTTLATFFPKRESDPREGTLFRQADLRDSIYNELNGDLTGRTENALDLAAFTVLHAATVFLDRSSHPDLEIFRIFEESIGLLAERMTMNMKHFRLQTFKPTDSEDELEDSGTDSDEENSPAAIKRRHKRELERAERENRENTSALLELRDLEDEINTLTKLFDTQEATIKTMNGYYTSRDLKDITVNGQAYLADALECLTEYKQQANEMLKRVDTVRKDYEKMLEIAQRQAQVDEVRWSRLQTELASSQNLSVMIFTTFTVIFLPLSFFTGLFGVNAAEWQDEKIPSLKTIGAISLPSSAFLVIISLIAAYNWRAQSIVRSTFRHAKEALKSSASLFGKLEPKSRRQKKLKQRREERRKRKADQARKDKDRSYDFWATIKKGRSAQYQIPHMNRHSS</sequence>
<dbReference type="Pfam" id="PF01544">
    <property type="entry name" value="CorA"/>
    <property type="match status" value="1"/>
</dbReference>
<feature type="transmembrane region" description="Helical" evidence="12">
    <location>
        <begin position="1120"/>
        <end position="1147"/>
    </location>
</feature>
<feature type="region of interest" description="Disordered" evidence="11">
    <location>
        <begin position="443"/>
        <end position="475"/>
    </location>
</feature>
<dbReference type="GO" id="GO:0046873">
    <property type="term" value="F:metal ion transmembrane transporter activity"/>
    <property type="evidence" value="ECO:0007669"/>
    <property type="project" value="InterPro"/>
</dbReference>
<keyword evidence="9 12" id="KW-0472">Membrane</keyword>
<feature type="compositionally biased region" description="Basic residues" evidence="11">
    <location>
        <begin position="1214"/>
        <end position="1230"/>
    </location>
</feature>
<dbReference type="Gene3D" id="3.40.50.1820">
    <property type="entry name" value="alpha/beta hydrolase"/>
    <property type="match status" value="1"/>
</dbReference>
<feature type="compositionally biased region" description="Low complexity" evidence="11">
    <location>
        <begin position="551"/>
        <end position="565"/>
    </location>
</feature>
<evidence type="ECO:0000256" key="4">
    <source>
        <dbReference type="ARBA" id="ARBA00007920"/>
    </source>
</evidence>
<feature type="compositionally biased region" description="Polar residues" evidence="11">
    <location>
        <begin position="448"/>
        <end position="460"/>
    </location>
</feature>
<organism evidence="14 15">
    <name type="scientific">Lasiosphaeris hirsuta</name>
    <dbReference type="NCBI Taxonomy" id="260670"/>
    <lineage>
        <taxon>Eukaryota</taxon>
        <taxon>Fungi</taxon>
        <taxon>Dikarya</taxon>
        <taxon>Ascomycota</taxon>
        <taxon>Pezizomycotina</taxon>
        <taxon>Sordariomycetes</taxon>
        <taxon>Sordariomycetidae</taxon>
        <taxon>Sordariales</taxon>
        <taxon>Lasiosphaeriaceae</taxon>
        <taxon>Lasiosphaeris</taxon>
    </lineage>
</organism>
<dbReference type="InterPro" id="IPR029058">
    <property type="entry name" value="AB_hydrolase_fold"/>
</dbReference>
<comment type="similarity">
    <text evidence="4">Belongs to the putative lipase ROG1 family.</text>
</comment>
<evidence type="ECO:0000313" key="14">
    <source>
        <dbReference type="EMBL" id="KAK0707470.1"/>
    </source>
</evidence>
<keyword evidence="10" id="KW-0175">Coiled coil</keyword>
<evidence type="ECO:0000256" key="12">
    <source>
        <dbReference type="SAM" id="Phobius"/>
    </source>
</evidence>
<feature type="compositionally biased region" description="Acidic residues" evidence="11">
    <location>
        <begin position="972"/>
        <end position="987"/>
    </location>
</feature>
<evidence type="ECO:0000256" key="11">
    <source>
        <dbReference type="SAM" id="MobiDB-lite"/>
    </source>
</evidence>
<name>A0AA40A1C5_9PEZI</name>
<reference evidence="14" key="1">
    <citation type="submission" date="2023-06" db="EMBL/GenBank/DDBJ databases">
        <title>Genome-scale phylogeny and comparative genomics of the fungal order Sordariales.</title>
        <authorList>
            <consortium name="Lawrence Berkeley National Laboratory"/>
            <person name="Hensen N."/>
            <person name="Bonometti L."/>
            <person name="Westerberg I."/>
            <person name="Brannstrom I.O."/>
            <person name="Guillou S."/>
            <person name="Cros-Aarteil S."/>
            <person name="Calhoun S."/>
            <person name="Haridas S."/>
            <person name="Kuo A."/>
            <person name="Mondo S."/>
            <person name="Pangilinan J."/>
            <person name="Riley R."/>
            <person name="Labutti K."/>
            <person name="Andreopoulos B."/>
            <person name="Lipzen A."/>
            <person name="Chen C."/>
            <person name="Yanf M."/>
            <person name="Daum C."/>
            <person name="Ng V."/>
            <person name="Clum A."/>
            <person name="Steindorff A."/>
            <person name="Ohm R."/>
            <person name="Martin F."/>
            <person name="Silar P."/>
            <person name="Natvig D."/>
            <person name="Lalanne C."/>
            <person name="Gautier V."/>
            <person name="Ament-Velasquez S.L."/>
            <person name="Kruys A."/>
            <person name="Hutchinson M.I."/>
            <person name="Powell A.J."/>
            <person name="Barry K."/>
            <person name="Miller A.N."/>
            <person name="Grigoriev I.V."/>
            <person name="Debuchy R."/>
            <person name="Gladieux P."/>
            <person name="Thoren M.H."/>
            <person name="Johannesson H."/>
        </authorList>
    </citation>
    <scope>NUCLEOTIDE SEQUENCE</scope>
    <source>
        <strain evidence="14">SMH4607-1</strain>
    </source>
</reference>
<feature type="region of interest" description="Disordered" evidence="11">
    <location>
        <begin position="970"/>
        <end position="1010"/>
    </location>
</feature>
<keyword evidence="8" id="KW-0496">Mitochondrion</keyword>
<gene>
    <name evidence="14" type="ORF">B0H67DRAFT_587675</name>
</gene>
<dbReference type="PANTHER" id="PTHR48182">
    <property type="entry name" value="PROTEIN SERAC1"/>
    <property type="match status" value="1"/>
</dbReference>
<feature type="domain" description="DUF676" evidence="13">
    <location>
        <begin position="182"/>
        <end position="289"/>
    </location>
</feature>
<keyword evidence="5 12" id="KW-0812">Transmembrane</keyword>
<keyword evidence="15" id="KW-1185">Reference proteome</keyword>
<evidence type="ECO:0000256" key="9">
    <source>
        <dbReference type="ARBA" id="ARBA00023136"/>
    </source>
</evidence>
<dbReference type="InterPro" id="IPR045863">
    <property type="entry name" value="CorA_TM1_TM2"/>
</dbReference>
<comment type="caution">
    <text evidence="14">The sequence shown here is derived from an EMBL/GenBank/DDBJ whole genome shotgun (WGS) entry which is preliminary data.</text>
</comment>
<dbReference type="InterPro" id="IPR007751">
    <property type="entry name" value="DUF676_lipase-like"/>
</dbReference>
<accession>A0AA40A1C5</accession>
<evidence type="ECO:0000256" key="1">
    <source>
        <dbReference type="ARBA" id="ARBA00004141"/>
    </source>
</evidence>
<proteinExistence type="inferred from homology"/>
<dbReference type="AlphaFoldDB" id="A0AA40A1C5"/>
<feature type="transmembrane region" description="Helical" evidence="12">
    <location>
        <begin position="1159"/>
        <end position="1182"/>
    </location>
</feature>
<feature type="region of interest" description="Disordered" evidence="11">
    <location>
        <begin position="1"/>
        <end position="51"/>
    </location>
</feature>
<evidence type="ECO:0000256" key="6">
    <source>
        <dbReference type="ARBA" id="ARBA00022824"/>
    </source>
</evidence>
<dbReference type="GO" id="GO:0005739">
    <property type="term" value="C:mitochondrion"/>
    <property type="evidence" value="ECO:0007669"/>
    <property type="project" value="UniProtKB-SubCell"/>
</dbReference>
<evidence type="ECO:0000256" key="7">
    <source>
        <dbReference type="ARBA" id="ARBA00022989"/>
    </source>
</evidence>
<evidence type="ECO:0000256" key="5">
    <source>
        <dbReference type="ARBA" id="ARBA00022692"/>
    </source>
</evidence>
<evidence type="ECO:0000256" key="2">
    <source>
        <dbReference type="ARBA" id="ARBA00004173"/>
    </source>
</evidence>
<feature type="region of interest" description="Disordered" evidence="11">
    <location>
        <begin position="487"/>
        <end position="569"/>
    </location>
</feature>
<dbReference type="PANTHER" id="PTHR48182:SF2">
    <property type="entry name" value="PROTEIN SERAC1"/>
    <property type="match status" value="1"/>
</dbReference>
<feature type="compositionally biased region" description="Polar residues" evidence="11">
    <location>
        <begin position="487"/>
        <end position="498"/>
    </location>
</feature>